<dbReference type="PROSITE" id="PS50004">
    <property type="entry name" value="C2"/>
    <property type="match status" value="1"/>
</dbReference>
<keyword evidence="4" id="KW-1185">Reference proteome</keyword>
<proteinExistence type="predicted"/>
<feature type="domain" description="C2" evidence="2">
    <location>
        <begin position="1"/>
        <end position="111"/>
    </location>
</feature>
<evidence type="ECO:0000313" key="4">
    <source>
        <dbReference type="Proteomes" id="UP001370490"/>
    </source>
</evidence>
<accession>A0AAN8UHB9</accession>
<sequence>MEFRPLDITVVSAKDLKNVNLLSTMDVYAVVSVSGDPTTAKQTRVDKDGGKNPKWNESMKFTIEESGLQLNRVSLVFQIKSDRAMGDRDVGLVQVPLKEIFDSKDEKPKLVTYKVITSSGKSKGTLDFSYLFGEKYESSVPKKVDEPVMAYPAHPGPSSAYAGQPGSYALPAHGYAHPGPYPPPPNGYAQPRPYPPSKHGYGAPYGYPPPLQPGYPPVQGYGYPPQPVGQYGHAPTEQTKKKKHGVMGAGLGLAAGLLGGLVLGDMVGDAVEMAAYDAALDDVDFDF</sequence>
<dbReference type="EMBL" id="JBAMMX010000025">
    <property type="protein sequence ID" value="KAK6915590.1"/>
    <property type="molecule type" value="Genomic_DNA"/>
</dbReference>
<dbReference type="CDD" id="cd04051">
    <property type="entry name" value="C2_SRC2_like"/>
    <property type="match status" value="1"/>
</dbReference>
<protein>
    <submittedName>
        <fullName evidence="3">C2 domain</fullName>
    </submittedName>
</protein>
<feature type="compositionally biased region" description="Pro residues" evidence="1">
    <location>
        <begin position="179"/>
        <end position="196"/>
    </location>
</feature>
<evidence type="ECO:0000256" key="1">
    <source>
        <dbReference type="SAM" id="MobiDB-lite"/>
    </source>
</evidence>
<dbReference type="SMART" id="SM00239">
    <property type="entry name" value="C2"/>
    <property type="match status" value="1"/>
</dbReference>
<evidence type="ECO:0000259" key="2">
    <source>
        <dbReference type="PROSITE" id="PS50004"/>
    </source>
</evidence>
<reference evidence="3 4" key="1">
    <citation type="submission" date="2023-12" db="EMBL/GenBank/DDBJ databases">
        <title>A high-quality genome assembly for Dillenia turbinata (Dilleniales).</title>
        <authorList>
            <person name="Chanderbali A."/>
        </authorList>
    </citation>
    <scope>NUCLEOTIDE SEQUENCE [LARGE SCALE GENOMIC DNA]</scope>
    <source>
        <strain evidence="3">LSX21</strain>
        <tissue evidence="3">Leaf</tissue>
    </source>
</reference>
<dbReference type="Proteomes" id="UP001370490">
    <property type="component" value="Unassembled WGS sequence"/>
</dbReference>
<organism evidence="3 4">
    <name type="scientific">Dillenia turbinata</name>
    <dbReference type="NCBI Taxonomy" id="194707"/>
    <lineage>
        <taxon>Eukaryota</taxon>
        <taxon>Viridiplantae</taxon>
        <taxon>Streptophyta</taxon>
        <taxon>Embryophyta</taxon>
        <taxon>Tracheophyta</taxon>
        <taxon>Spermatophyta</taxon>
        <taxon>Magnoliopsida</taxon>
        <taxon>eudicotyledons</taxon>
        <taxon>Gunneridae</taxon>
        <taxon>Pentapetalae</taxon>
        <taxon>Dilleniales</taxon>
        <taxon>Dilleniaceae</taxon>
        <taxon>Dillenia</taxon>
    </lineage>
</organism>
<dbReference type="AlphaFoldDB" id="A0AAN8UHB9"/>
<dbReference type="InterPro" id="IPR000008">
    <property type="entry name" value="C2_dom"/>
</dbReference>
<dbReference type="Gene3D" id="2.60.40.150">
    <property type="entry name" value="C2 domain"/>
    <property type="match status" value="1"/>
</dbReference>
<dbReference type="GO" id="GO:0006952">
    <property type="term" value="P:defense response"/>
    <property type="evidence" value="ECO:0007669"/>
    <property type="project" value="InterPro"/>
</dbReference>
<dbReference type="PANTHER" id="PTHR32246">
    <property type="entry name" value="INGRESSION PROTEIN FIC1"/>
    <property type="match status" value="1"/>
</dbReference>
<dbReference type="Pfam" id="PF00168">
    <property type="entry name" value="C2"/>
    <property type="match status" value="1"/>
</dbReference>
<dbReference type="SUPFAM" id="SSF49562">
    <property type="entry name" value="C2 domain (Calcium/lipid-binding domain, CaLB)"/>
    <property type="match status" value="1"/>
</dbReference>
<feature type="region of interest" description="Disordered" evidence="1">
    <location>
        <begin position="179"/>
        <end position="203"/>
    </location>
</feature>
<gene>
    <name evidence="3" type="ORF">RJ641_020707</name>
</gene>
<dbReference type="InterPro" id="IPR035892">
    <property type="entry name" value="C2_domain_sf"/>
</dbReference>
<name>A0AAN8UHB9_9MAGN</name>
<dbReference type="PANTHER" id="PTHR32246:SF163">
    <property type="entry name" value="PROTEIN SRC2-LIKE"/>
    <property type="match status" value="1"/>
</dbReference>
<evidence type="ECO:0000313" key="3">
    <source>
        <dbReference type="EMBL" id="KAK6915590.1"/>
    </source>
</evidence>
<comment type="caution">
    <text evidence="3">The sequence shown here is derived from an EMBL/GenBank/DDBJ whole genome shotgun (WGS) entry which is preliminary data.</text>
</comment>
<dbReference type="InterPro" id="IPR044750">
    <property type="entry name" value="C2_SRC2/BAP"/>
</dbReference>